<evidence type="ECO:0000313" key="3">
    <source>
        <dbReference type="Proteomes" id="UP001567537"/>
    </source>
</evidence>
<gene>
    <name evidence="2" type="ORF">KYY02_02380</name>
</gene>
<comment type="caution">
    <text evidence="2">The sequence shown here is derived from an EMBL/GenBank/DDBJ whole genome shotgun (WGS) entry which is preliminary data.</text>
</comment>
<proteinExistence type="predicted"/>
<dbReference type="EMBL" id="JAHWZY010000001">
    <property type="protein sequence ID" value="MEZ3177598.1"/>
    <property type="molecule type" value="Genomic_DNA"/>
</dbReference>
<keyword evidence="1" id="KW-0732">Signal</keyword>
<protein>
    <submittedName>
        <fullName evidence="2">Calcium-binding protein</fullName>
    </submittedName>
</protein>
<feature type="chain" id="PRO_5046043768" evidence="1">
    <location>
        <begin position="25"/>
        <end position="260"/>
    </location>
</feature>
<reference evidence="2 3" key="1">
    <citation type="journal article" date="2021" name="Res Sq">
        <title>Streptomyces Pimoensis sp. nov., Isolated From the Taklimakan Desert in Xinjiang, China.</title>
        <authorList>
            <person name="Zhang P."/>
            <person name="Luo X."/>
            <person name="Luo X."/>
            <person name="Liu Z."/>
            <person name="Xia Z."/>
            <person name="Wan C."/>
            <person name="zhang L."/>
        </authorList>
    </citation>
    <scope>NUCLEOTIDE SEQUENCE [LARGE SCALE GENOMIC DNA]</scope>
    <source>
        <strain evidence="2 3">TRM75549</strain>
    </source>
</reference>
<organism evidence="2 3">
    <name type="scientific">Streptomyces pimonensis</name>
    <dbReference type="NCBI Taxonomy" id="2860288"/>
    <lineage>
        <taxon>Bacteria</taxon>
        <taxon>Bacillati</taxon>
        <taxon>Actinomycetota</taxon>
        <taxon>Actinomycetes</taxon>
        <taxon>Kitasatosporales</taxon>
        <taxon>Streptomycetaceae</taxon>
        <taxon>Streptomyces</taxon>
    </lineage>
</organism>
<keyword evidence="3" id="KW-1185">Reference proteome</keyword>
<dbReference type="InterPro" id="IPR043761">
    <property type="entry name" value="DUF5707"/>
</dbReference>
<accession>A0ABV4ISJ3</accession>
<name>A0ABV4ISJ3_9ACTN</name>
<sequence>MRMKTVSRSVVAAACGVMVVSALAAPAAHADERFGDTDITGVVVGGGDPVVLGTAPRTVTVEVTATDPAGLQEIDATLYHGSFSAQDATVASEAACGPTGAATTTCTLTFSLVPGTAPADDAQAGTWNVSAYAIAADGDAVFLDTAASFDVRRETLLTADAAPGKVRRGRIVTVTGDVRHAGWAAGAPVAAAAGQEVELQFRREGRSAYRTVKTVTTAADGTVRAAVRAFQDGSYRWSYAGTAGTAAAVSAADSVDVRLR</sequence>
<feature type="signal peptide" evidence="1">
    <location>
        <begin position="1"/>
        <end position="24"/>
    </location>
</feature>
<dbReference type="RefSeq" id="WP_371235673.1">
    <property type="nucleotide sequence ID" value="NZ_JAHWZY010000001.1"/>
</dbReference>
<dbReference type="Pfam" id="PF18968">
    <property type="entry name" value="DUF5707"/>
    <property type="match status" value="1"/>
</dbReference>
<evidence type="ECO:0000256" key="1">
    <source>
        <dbReference type="SAM" id="SignalP"/>
    </source>
</evidence>
<dbReference type="Proteomes" id="UP001567537">
    <property type="component" value="Unassembled WGS sequence"/>
</dbReference>
<evidence type="ECO:0000313" key="2">
    <source>
        <dbReference type="EMBL" id="MEZ3177598.1"/>
    </source>
</evidence>